<dbReference type="Proteomes" id="UP001303473">
    <property type="component" value="Unassembled WGS sequence"/>
</dbReference>
<name>A0AAN6N5X4_9PEZI</name>
<dbReference type="EMBL" id="MU853805">
    <property type="protein sequence ID" value="KAK3939775.1"/>
    <property type="molecule type" value="Genomic_DNA"/>
</dbReference>
<keyword evidence="1" id="KW-0812">Transmembrane</keyword>
<sequence>MLWHLQGIPGCIFFISYFIIFAFFFSPFFSFLFFSSRFFRFLHSLEEAQRRRKVGLRIDRWLVLGCVVGRTNLVVGSLFQHRGRPYPTLTFGGHFLWALRDKGNAGENGGFTQTADCMGCGMGMGSGSLFMPCCVTNPASSPVRSSLPVLVMLLLAVGGGVKPVVHCCWGCCWGLLRFGETFFFFVRNTRWSSFFFLRLYFLHKDVPIFFFVDSYYYYYYYYDRSTYDEEEEEVWSGDSDN</sequence>
<keyword evidence="3" id="KW-1185">Reference proteome</keyword>
<evidence type="ECO:0000256" key="1">
    <source>
        <dbReference type="SAM" id="Phobius"/>
    </source>
</evidence>
<dbReference type="AlphaFoldDB" id="A0AAN6N5X4"/>
<evidence type="ECO:0000313" key="2">
    <source>
        <dbReference type="EMBL" id="KAK3939775.1"/>
    </source>
</evidence>
<gene>
    <name evidence="2" type="ORF">QBC46DRAFT_386942</name>
</gene>
<protein>
    <submittedName>
        <fullName evidence="2">Uncharacterized protein</fullName>
    </submittedName>
</protein>
<accession>A0AAN6N5X4</accession>
<feature type="transmembrane region" description="Helical" evidence="1">
    <location>
        <begin position="12"/>
        <end position="34"/>
    </location>
</feature>
<keyword evidence="1" id="KW-1133">Transmembrane helix</keyword>
<proteinExistence type="predicted"/>
<keyword evidence="1" id="KW-0472">Membrane</keyword>
<comment type="caution">
    <text evidence="2">The sequence shown here is derived from an EMBL/GenBank/DDBJ whole genome shotgun (WGS) entry which is preliminary data.</text>
</comment>
<reference evidence="3" key="1">
    <citation type="journal article" date="2023" name="Mol. Phylogenet. Evol.">
        <title>Genome-scale phylogeny and comparative genomics of the fungal order Sordariales.</title>
        <authorList>
            <person name="Hensen N."/>
            <person name="Bonometti L."/>
            <person name="Westerberg I."/>
            <person name="Brannstrom I.O."/>
            <person name="Guillou S."/>
            <person name="Cros-Aarteil S."/>
            <person name="Calhoun S."/>
            <person name="Haridas S."/>
            <person name="Kuo A."/>
            <person name="Mondo S."/>
            <person name="Pangilinan J."/>
            <person name="Riley R."/>
            <person name="LaButti K."/>
            <person name="Andreopoulos B."/>
            <person name="Lipzen A."/>
            <person name="Chen C."/>
            <person name="Yan M."/>
            <person name="Daum C."/>
            <person name="Ng V."/>
            <person name="Clum A."/>
            <person name="Steindorff A."/>
            <person name="Ohm R.A."/>
            <person name="Martin F."/>
            <person name="Silar P."/>
            <person name="Natvig D.O."/>
            <person name="Lalanne C."/>
            <person name="Gautier V."/>
            <person name="Ament-Velasquez S.L."/>
            <person name="Kruys A."/>
            <person name="Hutchinson M.I."/>
            <person name="Powell A.J."/>
            <person name="Barry K."/>
            <person name="Miller A.N."/>
            <person name="Grigoriev I.V."/>
            <person name="Debuchy R."/>
            <person name="Gladieux P."/>
            <person name="Hiltunen Thoren M."/>
            <person name="Johannesson H."/>
        </authorList>
    </citation>
    <scope>NUCLEOTIDE SEQUENCE [LARGE SCALE GENOMIC DNA]</scope>
    <source>
        <strain evidence="3">CBS 340.73</strain>
    </source>
</reference>
<evidence type="ECO:0000313" key="3">
    <source>
        <dbReference type="Proteomes" id="UP001303473"/>
    </source>
</evidence>
<organism evidence="2 3">
    <name type="scientific">Diplogelasinospora grovesii</name>
    <dbReference type="NCBI Taxonomy" id="303347"/>
    <lineage>
        <taxon>Eukaryota</taxon>
        <taxon>Fungi</taxon>
        <taxon>Dikarya</taxon>
        <taxon>Ascomycota</taxon>
        <taxon>Pezizomycotina</taxon>
        <taxon>Sordariomycetes</taxon>
        <taxon>Sordariomycetidae</taxon>
        <taxon>Sordariales</taxon>
        <taxon>Diplogelasinosporaceae</taxon>
        <taxon>Diplogelasinospora</taxon>
    </lineage>
</organism>